<organism evidence="4 5">
    <name type="scientific">Diplocarpon rosae</name>
    <dbReference type="NCBI Taxonomy" id="946125"/>
    <lineage>
        <taxon>Eukaryota</taxon>
        <taxon>Fungi</taxon>
        <taxon>Dikarya</taxon>
        <taxon>Ascomycota</taxon>
        <taxon>Pezizomycotina</taxon>
        <taxon>Leotiomycetes</taxon>
        <taxon>Helotiales</taxon>
        <taxon>Drepanopezizaceae</taxon>
        <taxon>Diplocarpon</taxon>
    </lineage>
</organism>
<dbReference type="Pfam" id="PF14610">
    <property type="entry name" value="Psg1"/>
    <property type="match status" value="1"/>
</dbReference>
<gene>
    <name evidence="4" type="ORF">QTJ16_003439</name>
</gene>
<dbReference type="AlphaFoldDB" id="A0AAD9SZQ3"/>
<dbReference type="InterPro" id="IPR028000">
    <property type="entry name" value="Pma1"/>
</dbReference>
<evidence type="ECO:0000256" key="3">
    <source>
        <dbReference type="SAM" id="SignalP"/>
    </source>
</evidence>
<proteinExistence type="predicted"/>
<reference evidence="4" key="1">
    <citation type="submission" date="2023-06" db="EMBL/GenBank/DDBJ databases">
        <title>Draft genome of Marssonina rosae.</title>
        <authorList>
            <person name="Cheng Q."/>
        </authorList>
    </citation>
    <scope>NUCLEOTIDE SEQUENCE</scope>
    <source>
        <strain evidence="4">R4</strain>
    </source>
</reference>
<keyword evidence="2" id="KW-1133">Transmembrane helix</keyword>
<sequence length="321" mass="34591">MHTRGGVSALLFSTVSASLVILKRDVITNAVGPWVSVDASGLLVATYTPTITTINGIETTINPVPFSLTATGTVTQNDAKATLTSTATGGGSFQECHNTGGNYAPFCKPDNGSDVNVDGKYYVTWDKDYFSQKNASVKVVANYVNDTGHGPVAFASSPVPVSDGYFVWNIQKDWLQELGTNNVTLYLNRIDPPAGAPSSLTGPTVRVKIYEKPVYHQPPSQAPQGQSLFIALPTVFGFVILCLIGGFFWNRKSRQIGLGNVMGRRRGYGAGQSKIQRLGLGRIGADIQLSDRERAPRPYVDASPRRAAGGFDRGERQRDED</sequence>
<evidence type="ECO:0000256" key="2">
    <source>
        <dbReference type="SAM" id="Phobius"/>
    </source>
</evidence>
<accession>A0AAD9SZQ3</accession>
<evidence type="ECO:0000313" key="5">
    <source>
        <dbReference type="Proteomes" id="UP001285354"/>
    </source>
</evidence>
<evidence type="ECO:0000256" key="1">
    <source>
        <dbReference type="SAM" id="MobiDB-lite"/>
    </source>
</evidence>
<comment type="caution">
    <text evidence="4">The sequence shown here is derived from an EMBL/GenBank/DDBJ whole genome shotgun (WGS) entry which is preliminary data.</text>
</comment>
<feature type="compositionally biased region" description="Basic and acidic residues" evidence="1">
    <location>
        <begin position="312"/>
        <end position="321"/>
    </location>
</feature>
<feature type="transmembrane region" description="Helical" evidence="2">
    <location>
        <begin position="228"/>
        <end position="249"/>
    </location>
</feature>
<feature type="chain" id="PRO_5042041901" evidence="3">
    <location>
        <begin position="18"/>
        <end position="321"/>
    </location>
</feature>
<evidence type="ECO:0000313" key="4">
    <source>
        <dbReference type="EMBL" id="KAK2627473.1"/>
    </source>
</evidence>
<keyword evidence="3" id="KW-0732">Signal</keyword>
<dbReference type="EMBL" id="JAUBYV010000004">
    <property type="protein sequence ID" value="KAK2627473.1"/>
    <property type="molecule type" value="Genomic_DNA"/>
</dbReference>
<name>A0AAD9SZQ3_9HELO</name>
<dbReference type="Proteomes" id="UP001285354">
    <property type="component" value="Unassembled WGS sequence"/>
</dbReference>
<protein>
    <submittedName>
        <fullName evidence="4">Uncharacterized protein</fullName>
    </submittedName>
</protein>
<feature type="signal peptide" evidence="3">
    <location>
        <begin position="1"/>
        <end position="17"/>
    </location>
</feature>
<keyword evidence="5" id="KW-1185">Reference proteome</keyword>
<feature type="region of interest" description="Disordered" evidence="1">
    <location>
        <begin position="289"/>
        <end position="321"/>
    </location>
</feature>
<keyword evidence="2" id="KW-0472">Membrane</keyword>
<keyword evidence="2" id="KW-0812">Transmembrane</keyword>